<evidence type="ECO:0000259" key="3">
    <source>
        <dbReference type="Pfam" id="PF17996"/>
    </source>
</evidence>
<dbReference type="Gene3D" id="3.40.50.1110">
    <property type="entry name" value="SGNH hydrolase"/>
    <property type="match status" value="1"/>
</dbReference>
<dbReference type="Pfam" id="PF13472">
    <property type="entry name" value="Lipase_GDSL_2"/>
    <property type="match status" value="1"/>
</dbReference>
<protein>
    <submittedName>
        <fullName evidence="4">SGNH/GDSL hydrolase family protein</fullName>
    </submittedName>
</protein>
<feature type="domain" description="Carbohydrate esterase 2 N-terminal" evidence="3">
    <location>
        <begin position="66"/>
        <end position="175"/>
    </location>
</feature>
<feature type="chain" id="PRO_5041696328" evidence="1">
    <location>
        <begin position="22"/>
        <end position="404"/>
    </location>
</feature>
<feature type="signal peptide" evidence="1">
    <location>
        <begin position="1"/>
        <end position="21"/>
    </location>
</feature>
<keyword evidence="5" id="KW-1185">Reference proteome</keyword>
<proteinExistence type="predicted"/>
<dbReference type="Proteomes" id="UP001178662">
    <property type="component" value="Chromosome"/>
</dbReference>
<dbReference type="InterPro" id="IPR037461">
    <property type="entry name" value="CtCE2-like_dom"/>
</dbReference>
<dbReference type="Gene3D" id="2.60.120.260">
    <property type="entry name" value="Galactose-binding domain-like"/>
    <property type="match status" value="1"/>
</dbReference>
<evidence type="ECO:0000313" key="4">
    <source>
        <dbReference type="EMBL" id="WEK53548.1"/>
    </source>
</evidence>
<dbReference type="PROSITE" id="PS51257">
    <property type="entry name" value="PROKAR_LIPOPROTEIN"/>
    <property type="match status" value="1"/>
</dbReference>
<evidence type="ECO:0000259" key="2">
    <source>
        <dbReference type="Pfam" id="PF13472"/>
    </source>
</evidence>
<dbReference type="GO" id="GO:0052689">
    <property type="term" value="F:carboxylic ester hydrolase activity"/>
    <property type="evidence" value="ECO:0007669"/>
    <property type="project" value="InterPro"/>
</dbReference>
<dbReference type="InterPro" id="IPR036514">
    <property type="entry name" value="SGNH_hydro_sf"/>
</dbReference>
<dbReference type="InterPro" id="IPR040794">
    <property type="entry name" value="CE2_N"/>
</dbReference>
<gene>
    <name evidence="4" type="ORF">P0Y55_13280</name>
</gene>
<name>A0AA95EU82_9BACL</name>
<dbReference type="SUPFAM" id="SSF52266">
    <property type="entry name" value="SGNH hydrolase"/>
    <property type="match status" value="1"/>
</dbReference>
<dbReference type="EMBL" id="CP119317">
    <property type="protein sequence ID" value="WEK53548.1"/>
    <property type="molecule type" value="Genomic_DNA"/>
</dbReference>
<dbReference type="Pfam" id="PF17996">
    <property type="entry name" value="CE2_N"/>
    <property type="match status" value="1"/>
</dbReference>
<organism evidence="4 5">
    <name type="scientific">Candidatus Cohnella colombiensis</name>
    <dbReference type="NCBI Taxonomy" id="3121368"/>
    <lineage>
        <taxon>Bacteria</taxon>
        <taxon>Bacillati</taxon>
        <taxon>Bacillota</taxon>
        <taxon>Bacilli</taxon>
        <taxon>Bacillales</taxon>
        <taxon>Paenibacillaceae</taxon>
        <taxon>Cohnella</taxon>
    </lineage>
</organism>
<dbReference type="PANTHER" id="PTHR37834">
    <property type="entry name" value="GDSL-LIKE LIPASE/ACYLHYDROLASE DOMAIN PROTEIN (AFU_ORTHOLOGUE AFUA_2G00620)"/>
    <property type="match status" value="1"/>
</dbReference>
<dbReference type="InterPro" id="IPR052762">
    <property type="entry name" value="PCW_deacetylase/CE"/>
</dbReference>
<accession>A0AA95EU82</accession>
<evidence type="ECO:0000256" key="1">
    <source>
        <dbReference type="SAM" id="SignalP"/>
    </source>
</evidence>
<evidence type="ECO:0000313" key="5">
    <source>
        <dbReference type="Proteomes" id="UP001178662"/>
    </source>
</evidence>
<sequence>MRTTKITLLSLVLLAGLVACTDKNKGVQEESTVSTDAKQTAQSATTTQTAPTMKIFKATDDNVKLLGRTYEYNDALWLALSGSGVEFSFYGTKAEITLKGDQIASSSSNHARIGIYVNGARVIDDLLNESRKTYTVFNSDTEQNVTVRVVKLSEAAMSTVGIHEISVDAKEGITPTQTNVHKIEFIGDSITAGYGVDDENKDHHFSTATEDVTKTYAYKTALALQADYSIVAYSGFGIISGYTSNDHKADSQLVPNYYDKVGMSYGKFDGTLAAQSVSWDFNRFIPELIVINLGSNDDSYTKDDADKQAEYARQYVEFLKQIRGNNANATILCTLGIMGDRLFPLVEQAVADYTKETGDNKIGTMKFDVQSAVDGYAADWHPTEATQSKAAEKLIAKIKVFMNW</sequence>
<dbReference type="AlphaFoldDB" id="A0AA95EU82"/>
<feature type="domain" description="SGNH hydrolase-type esterase" evidence="2">
    <location>
        <begin position="185"/>
        <end position="360"/>
    </location>
</feature>
<keyword evidence="4" id="KW-0378">Hydrolase</keyword>
<reference evidence="4" key="1">
    <citation type="submission" date="2023-03" db="EMBL/GenBank/DDBJ databases">
        <title>Andean soil-derived lignocellulolytic bacterial consortium as a source of novel taxa and putative plastic-active enzymes.</title>
        <authorList>
            <person name="Diaz-Garcia L."/>
            <person name="Chuvochina M."/>
            <person name="Feuerriegel G."/>
            <person name="Bunk B."/>
            <person name="Sproer C."/>
            <person name="Streit W.R."/>
            <person name="Rodriguez L.M."/>
            <person name="Overmann J."/>
            <person name="Jimenez D.J."/>
        </authorList>
    </citation>
    <scope>NUCLEOTIDE SEQUENCE</scope>
    <source>
        <strain evidence="4">MAG 2441</strain>
    </source>
</reference>
<dbReference type="PANTHER" id="PTHR37834:SF2">
    <property type="entry name" value="ESTERASE, SGNH HYDROLASE-TYPE"/>
    <property type="match status" value="1"/>
</dbReference>
<keyword evidence="1" id="KW-0732">Signal</keyword>
<dbReference type="CDD" id="cd01831">
    <property type="entry name" value="Endoglucanase_E_like"/>
    <property type="match status" value="1"/>
</dbReference>
<dbReference type="InterPro" id="IPR013830">
    <property type="entry name" value="SGNH_hydro"/>
</dbReference>